<dbReference type="GO" id="GO:0006261">
    <property type="term" value="P:DNA-templated DNA replication"/>
    <property type="evidence" value="ECO:0007669"/>
    <property type="project" value="TreeGrafter"/>
</dbReference>
<keyword evidence="5" id="KW-0235">DNA replication</keyword>
<dbReference type="PANTHER" id="PTHR11669">
    <property type="entry name" value="REPLICATION FACTOR C / DNA POLYMERASE III GAMMA-TAU SUBUNIT"/>
    <property type="match status" value="1"/>
</dbReference>
<dbReference type="AlphaFoldDB" id="A0A089PY14"/>
<dbReference type="RefSeq" id="WP_038473617.1">
    <property type="nucleotide sequence ID" value="NZ_CP009451.1"/>
</dbReference>
<reference evidence="10 11" key="1">
    <citation type="submission" date="2014-09" db="EMBL/GenBank/DDBJ databases">
        <title>Cedecea neteri SSMD04 Genome Sequencing.</title>
        <authorList>
            <person name="Tan J.-Y."/>
        </authorList>
    </citation>
    <scope>NUCLEOTIDE SEQUENCE [LARGE SCALE GENOMIC DNA]</scope>
    <source>
        <strain evidence="10 11">SSMD04</strain>
    </source>
</reference>
<feature type="domain" description="DNA polymerase III delta subunit C-terminal" evidence="8">
    <location>
        <begin position="208"/>
        <end position="321"/>
    </location>
</feature>
<dbReference type="GO" id="GO:0009360">
    <property type="term" value="C:DNA polymerase III complex"/>
    <property type="evidence" value="ECO:0007669"/>
    <property type="project" value="InterPro"/>
</dbReference>
<evidence type="ECO:0000259" key="9">
    <source>
        <dbReference type="Pfam" id="PF21500"/>
    </source>
</evidence>
<dbReference type="Pfam" id="PF21500">
    <property type="entry name" value="HolB_lid"/>
    <property type="match status" value="1"/>
</dbReference>
<dbReference type="EMBL" id="CP009451">
    <property type="protein sequence ID" value="AIR03851.1"/>
    <property type="molecule type" value="Genomic_DNA"/>
</dbReference>
<protein>
    <recommendedName>
        <fullName evidence="2">DNA polymerase III subunit delta'</fullName>
        <ecNumber evidence="1">2.7.7.7</ecNumber>
    </recommendedName>
</protein>
<dbReference type="InterPro" id="IPR027417">
    <property type="entry name" value="P-loop_NTPase"/>
</dbReference>
<evidence type="ECO:0000313" key="10">
    <source>
        <dbReference type="EMBL" id="AIR03851.1"/>
    </source>
</evidence>
<dbReference type="Gene3D" id="1.10.8.10">
    <property type="entry name" value="DNA helicase RuvA subunit, C-terminal domain"/>
    <property type="match status" value="1"/>
</dbReference>
<evidence type="ECO:0000256" key="4">
    <source>
        <dbReference type="ARBA" id="ARBA00022695"/>
    </source>
</evidence>
<dbReference type="OrthoDB" id="9811073at2"/>
<dbReference type="GO" id="GO:0008408">
    <property type="term" value="F:3'-5' exonuclease activity"/>
    <property type="evidence" value="ECO:0007669"/>
    <property type="project" value="InterPro"/>
</dbReference>
<evidence type="ECO:0000256" key="1">
    <source>
        <dbReference type="ARBA" id="ARBA00012417"/>
    </source>
</evidence>
<dbReference type="Gene3D" id="1.20.272.10">
    <property type="match status" value="1"/>
</dbReference>
<dbReference type="SUPFAM" id="SSF52540">
    <property type="entry name" value="P-loop containing nucleoside triphosphate hydrolases"/>
    <property type="match status" value="1"/>
</dbReference>
<dbReference type="InterPro" id="IPR004622">
    <property type="entry name" value="DNA_pol_HolB"/>
</dbReference>
<keyword evidence="6" id="KW-0239">DNA-directed DNA polymerase</keyword>
<evidence type="ECO:0000313" key="11">
    <source>
        <dbReference type="Proteomes" id="UP000029481"/>
    </source>
</evidence>
<sequence>MKWYPWLRGAFEQLIGQYQSGRGHHALLLHALPGLGDDALIYALCRWLMCQSPEGNKSCGRCHSCQLMQAGTHPDSYSLEVEKGKSSLGIDAVRVITEKLYGHAQQGGAKVVWLKDADMLTEAAANALLKTLEEPPKNTWFFLSSREPAHLPATLRSRCLYWHLAPPDEGFSLAWLGREINMSAEELQAALRLSSGAPAAALALLQPDQWKARQQLCEKLTQAEDASNMLALLPALNHEDAARRLHWLCALLLDALKWQQGAGAWLTNADMQPLVARLSARYSSAVLQSLLHHLFTCREELLNVVGVNRELLLTESLLTWERLARPGALLHSHHL</sequence>
<dbReference type="FunFam" id="3.40.50.300:FF:000890">
    <property type="entry name" value="DNA polymerase III subunit delta"/>
    <property type="match status" value="1"/>
</dbReference>
<evidence type="ECO:0000256" key="3">
    <source>
        <dbReference type="ARBA" id="ARBA00022679"/>
    </source>
</evidence>
<dbReference type="Gene3D" id="3.40.50.300">
    <property type="entry name" value="P-loop containing nucleotide triphosphate hydrolases"/>
    <property type="match status" value="1"/>
</dbReference>
<dbReference type="PANTHER" id="PTHR11669:SF8">
    <property type="entry name" value="DNA POLYMERASE III SUBUNIT DELTA"/>
    <property type="match status" value="1"/>
</dbReference>
<dbReference type="GO" id="GO:0003677">
    <property type="term" value="F:DNA binding"/>
    <property type="evidence" value="ECO:0007669"/>
    <property type="project" value="InterPro"/>
</dbReference>
<feature type="domain" description="DNA polymerase III subunit delta' AAA+ ATPase lid" evidence="9">
    <location>
        <begin position="167"/>
        <end position="206"/>
    </location>
</feature>
<dbReference type="KEGG" id="cnt:JT31_04275"/>
<evidence type="ECO:0000256" key="2">
    <source>
        <dbReference type="ARBA" id="ARBA00014363"/>
    </source>
</evidence>
<dbReference type="NCBIfam" id="NF005941">
    <property type="entry name" value="PRK07993.1"/>
    <property type="match status" value="1"/>
</dbReference>
<gene>
    <name evidence="10" type="ORF">JT31_04275</name>
</gene>
<dbReference type="InterPro" id="IPR015199">
    <property type="entry name" value="DNA_pol_III_delta_C"/>
</dbReference>
<evidence type="ECO:0000256" key="7">
    <source>
        <dbReference type="ARBA" id="ARBA00049244"/>
    </source>
</evidence>
<evidence type="ECO:0000259" key="8">
    <source>
        <dbReference type="Pfam" id="PF09115"/>
    </source>
</evidence>
<keyword evidence="4 10" id="KW-0548">Nucleotidyltransferase</keyword>
<dbReference type="InterPro" id="IPR008921">
    <property type="entry name" value="DNA_pol3_clamp-load_cplx_C"/>
</dbReference>
<name>A0A089PY14_9ENTR</name>
<dbReference type="EC" id="2.7.7.7" evidence="1"/>
<dbReference type="Pfam" id="PF09115">
    <property type="entry name" value="DNApol3-delta_C"/>
    <property type="match status" value="1"/>
</dbReference>
<comment type="catalytic activity">
    <reaction evidence="7">
        <text>DNA(n) + a 2'-deoxyribonucleoside 5'-triphosphate = DNA(n+1) + diphosphate</text>
        <dbReference type="Rhea" id="RHEA:22508"/>
        <dbReference type="Rhea" id="RHEA-COMP:17339"/>
        <dbReference type="Rhea" id="RHEA-COMP:17340"/>
        <dbReference type="ChEBI" id="CHEBI:33019"/>
        <dbReference type="ChEBI" id="CHEBI:61560"/>
        <dbReference type="ChEBI" id="CHEBI:173112"/>
        <dbReference type="EC" id="2.7.7.7"/>
    </reaction>
</comment>
<proteinExistence type="predicted"/>
<dbReference type="NCBIfam" id="TIGR00678">
    <property type="entry name" value="holB"/>
    <property type="match status" value="1"/>
</dbReference>
<keyword evidence="3 10" id="KW-0808">Transferase</keyword>
<accession>A0A089PY14</accession>
<keyword evidence="11" id="KW-1185">Reference proteome</keyword>
<dbReference type="InterPro" id="IPR048731">
    <property type="entry name" value="HolB_lid-gammaproteobact"/>
</dbReference>
<evidence type="ECO:0000256" key="6">
    <source>
        <dbReference type="ARBA" id="ARBA00022932"/>
    </source>
</evidence>
<organism evidence="10 11">
    <name type="scientific">Cedecea neteri</name>
    <dbReference type="NCBI Taxonomy" id="158822"/>
    <lineage>
        <taxon>Bacteria</taxon>
        <taxon>Pseudomonadati</taxon>
        <taxon>Pseudomonadota</taxon>
        <taxon>Gammaproteobacteria</taxon>
        <taxon>Enterobacterales</taxon>
        <taxon>Enterobacteriaceae</taxon>
        <taxon>Cedecea</taxon>
    </lineage>
</organism>
<evidence type="ECO:0000256" key="5">
    <source>
        <dbReference type="ARBA" id="ARBA00022705"/>
    </source>
</evidence>
<dbReference type="SUPFAM" id="SSF48019">
    <property type="entry name" value="post-AAA+ oligomerization domain-like"/>
    <property type="match status" value="1"/>
</dbReference>
<dbReference type="InterPro" id="IPR050238">
    <property type="entry name" value="DNA_Rep/Repair_Clamp_Loader"/>
</dbReference>
<dbReference type="GO" id="GO:0003887">
    <property type="term" value="F:DNA-directed DNA polymerase activity"/>
    <property type="evidence" value="ECO:0007669"/>
    <property type="project" value="UniProtKB-KW"/>
</dbReference>
<dbReference type="Pfam" id="PF13177">
    <property type="entry name" value="DNA_pol3_delta2"/>
    <property type="match status" value="1"/>
</dbReference>
<dbReference type="Proteomes" id="UP000029481">
    <property type="component" value="Chromosome"/>
</dbReference>